<dbReference type="Gene3D" id="2.40.160.20">
    <property type="match status" value="1"/>
</dbReference>
<organism evidence="1 2">
    <name type="scientific">Flavivirga aquatica</name>
    <dbReference type="NCBI Taxonomy" id="1849968"/>
    <lineage>
        <taxon>Bacteria</taxon>
        <taxon>Pseudomonadati</taxon>
        <taxon>Bacteroidota</taxon>
        <taxon>Flavobacteriia</taxon>
        <taxon>Flavobacteriales</taxon>
        <taxon>Flavobacteriaceae</taxon>
        <taxon>Flavivirga</taxon>
    </lineage>
</organism>
<dbReference type="RefSeq" id="WP_069830612.1">
    <property type="nucleotide sequence ID" value="NZ_MDJD01000046.1"/>
</dbReference>
<sequence length="414" mass="47955">MNKNFTYLFISCSLFSFSQQKNYSDPNSIIINPEILVGITAEANSDFPDRKMQKQFILNLAWYQTTNQQEWAKRLKIQRTGFSIGYTDFGNKNKLGNAISILPFLEFNAFKKKNLKVHLGIGASYFNKKYDSIYNPYNKAVSTDIVWSFKAFTYYEFFKDWRIGAGYFHHSNGHLRLPNQGFNSFLLSLSTNINTKHKSNKLPNETPLKSLLKSRSNYFTFSTGYGINVLSKAFNNMNPVYTLSGEYGKIYNNTFKLGIGFYYRFYQNYYDYIINNESLVQDGREFDSFKKTPTWNASNIGLTLNGEILMNHIGIDLQLGFNLHKPGYKIDWKINQGWDYVPKTIPENSAIVLGDFGFYYKLKQLISSRLGLKYYFIGNQKKTKSNVYLGTFINANLGQADFAELGFGYIYHYN</sequence>
<gene>
    <name evidence="1" type="ORF">A8C32_16950</name>
</gene>
<dbReference type="EMBL" id="MDJD01000046">
    <property type="protein sequence ID" value="OEK07667.1"/>
    <property type="molecule type" value="Genomic_DNA"/>
</dbReference>
<dbReference type="Pfam" id="PF09411">
    <property type="entry name" value="PagL"/>
    <property type="match status" value="1"/>
</dbReference>
<dbReference type="STRING" id="1849968.A8C32_16950"/>
<keyword evidence="2" id="KW-1185">Reference proteome</keyword>
<dbReference type="Proteomes" id="UP000095713">
    <property type="component" value="Unassembled WGS sequence"/>
</dbReference>
<proteinExistence type="predicted"/>
<protein>
    <recommendedName>
        <fullName evidence="3">Deacylase</fullName>
    </recommendedName>
</protein>
<name>A0A1E5T8N2_9FLAO</name>
<dbReference type="AlphaFoldDB" id="A0A1E5T8N2"/>
<evidence type="ECO:0008006" key="3">
    <source>
        <dbReference type="Google" id="ProtNLM"/>
    </source>
</evidence>
<evidence type="ECO:0000313" key="1">
    <source>
        <dbReference type="EMBL" id="OEK07667.1"/>
    </source>
</evidence>
<reference evidence="1 2" key="1">
    <citation type="submission" date="2016-05" db="EMBL/GenBank/DDBJ databases">
        <title>Draft Genome Sequence of Algibacter sp. Strain SK-16 Isolated from the Surface Water of Aburatsubo Inlet.</title>
        <authorList>
            <person name="Wong S.-K."/>
            <person name="Yoshizawa S."/>
            <person name="Nakajima Y."/>
            <person name="Ogura Y."/>
            <person name="Tetsuya H."/>
            <person name="Hamasaki K."/>
        </authorList>
    </citation>
    <scope>NUCLEOTIDE SEQUENCE [LARGE SCALE GENOMIC DNA]</scope>
    <source>
        <strain evidence="1 2">SK-16</strain>
    </source>
</reference>
<dbReference type="OrthoDB" id="627554at2"/>
<dbReference type="InterPro" id="IPR018550">
    <property type="entry name" value="Lipid-A_deacylase-rel"/>
</dbReference>
<comment type="caution">
    <text evidence="1">The sequence shown here is derived from an EMBL/GenBank/DDBJ whole genome shotgun (WGS) entry which is preliminary data.</text>
</comment>
<accession>A0A1E5T8N2</accession>
<evidence type="ECO:0000313" key="2">
    <source>
        <dbReference type="Proteomes" id="UP000095713"/>
    </source>
</evidence>